<gene>
    <name evidence="9" type="ORF">PPERSA_10772</name>
</gene>
<protein>
    <submittedName>
        <fullName evidence="9">Histone-fold</fullName>
    </submittedName>
</protein>
<proteinExistence type="inferred from homology"/>
<feature type="region of interest" description="Disordered" evidence="7">
    <location>
        <begin position="1"/>
        <end position="34"/>
    </location>
</feature>
<accession>A0A0V0QDI9</accession>
<dbReference type="GO" id="GO:0005634">
    <property type="term" value="C:nucleus"/>
    <property type="evidence" value="ECO:0007669"/>
    <property type="project" value="UniProtKB-SubCell"/>
</dbReference>
<keyword evidence="4" id="KW-0804">Transcription</keyword>
<dbReference type="GO" id="GO:0000978">
    <property type="term" value="F:RNA polymerase II cis-regulatory region sequence-specific DNA binding"/>
    <property type="evidence" value="ECO:0007669"/>
    <property type="project" value="TreeGrafter"/>
</dbReference>
<dbReference type="InterPro" id="IPR050568">
    <property type="entry name" value="Transcr_DNA_Rep_Reg"/>
</dbReference>
<dbReference type="InterPro" id="IPR003958">
    <property type="entry name" value="CBFA_NFYB_domain"/>
</dbReference>
<keyword evidence="10" id="KW-1185">Reference proteome</keyword>
<dbReference type="Gene3D" id="1.10.20.10">
    <property type="entry name" value="Histone, subunit A"/>
    <property type="match status" value="1"/>
</dbReference>
<evidence type="ECO:0000256" key="6">
    <source>
        <dbReference type="ARBA" id="ARBA00038129"/>
    </source>
</evidence>
<evidence type="ECO:0000256" key="4">
    <source>
        <dbReference type="ARBA" id="ARBA00023163"/>
    </source>
</evidence>
<feature type="compositionally biased region" description="Low complexity" evidence="7">
    <location>
        <begin position="14"/>
        <end position="26"/>
    </location>
</feature>
<comment type="subcellular location">
    <subcellularLocation>
        <location evidence="1">Nucleus</location>
    </subcellularLocation>
</comment>
<dbReference type="AlphaFoldDB" id="A0A0V0QDI9"/>
<dbReference type="InParanoid" id="A0A0V0QDI9"/>
<name>A0A0V0QDI9_PSEPJ</name>
<dbReference type="GO" id="GO:0046982">
    <property type="term" value="F:protein heterodimerization activity"/>
    <property type="evidence" value="ECO:0007669"/>
    <property type="project" value="InterPro"/>
</dbReference>
<comment type="caution">
    <text evidence="9">The sequence shown here is derived from an EMBL/GenBank/DDBJ whole genome shotgun (WGS) entry which is preliminary data.</text>
</comment>
<sequence length="117" mass="13749">MLFQNQQSLSNAPNNNLEQFQFNNELGPGQSDASYNEHMKKLKEKFIEIKEEIQQLPKDLDVFKNHQLPLARVKKIMKSDEDVRMISSEAPVLFAKACEIFIIELTHRAWLFTELWI</sequence>
<dbReference type="CDD" id="cd22908">
    <property type="entry name" value="HFD_NFYC-like"/>
    <property type="match status" value="1"/>
</dbReference>
<evidence type="ECO:0000256" key="2">
    <source>
        <dbReference type="ARBA" id="ARBA00023015"/>
    </source>
</evidence>
<dbReference type="Proteomes" id="UP000054937">
    <property type="component" value="Unassembled WGS sequence"/>
</dbReference>
<dbReference type="EMBL" id="LDAU01000194">
    <property type="protein sequence ID" value="KRX00273.1"/>
    <property type="molecule type" value="Genomic_DNA"/>
</dbReference>
<feature type="compositionally biased region" description="Polar residues" evidence="7">
    <location>
        <begin position="1"/>
        <end position="13"/>
    </location>
</feature>
<evidence type="ECO:0000256" key="5">
    <source>
        <dbReference type="ARBA" id="ARBA00023242"/>
    </source>
</evidence>
<dbReference type="Pfam" id="PF00808">
    <property type="entry name" value="CBFD_NFYB_HMF"/>
    <property type="match status" value="1"/>
</dbReference>
<evidence type="ECO:0000313" key="10">
    <source>
        <dbReference type="Proteomes" id="UP000054937"/>
    </source>
</evidence>
<evidence type="ECO:0000313" key="9">
    <source>
        <dbReference type="EMBL" id="KRX00273.1"/>
    </source>
</evidence>
<reference evidence="9 10" key="1">
    <citation type="journal article" date="2015" name="Sci. Rep.">
        <title>Genome of the facultative scuticociliatosis pathogen Pseudocohnilembus persalinus provides insight into its virulence through horizontal gene transfer.</title>
        <authorList>
            <person name="Xiong J."/>
            <person name="Wang G."/>
            <person name="Cheng J."/>
            <person name="Tian M."/>
            <person name="Pan X."/>
            <person name="Warren A."/>
            <person name="Jiang C."/>
            <person name="Yuan D."/>
            <person name="Miao W."/>
        </authorList>
    </citation>
    <scope>NUCLEOTIDE SEQUENCE [LARGE SCALE GENOMIC DNA]</scope>
    <source>
        <strain evidence="9">36N120E</strain>
    </source>
</reference>
<keyword evidence="2" id="KW-0805">Transcription regulation</keyword>
<evidence type="ECO:0000256" key="1">
    <source>
        <dbReference type="ARBA" id="ARBA00004123"/>
    </source>
</evidence>
<dbReference type="PANTHER" id="PTHR10252">
    <property type="entry name" value="HISTONE-LIKE TRANSCRIPTION FACTOR CCAAT-RELATED"/>
    <property type="match status" value="1"/>
</dbReference>
<dbReference type="OrthoDB" id="447651at2759"/>
<keyword evidence="3" id="KW-0238">DNA-binding</keyword>
<evidence type="ECO:0000256" key="3">
    <source>
        <dbReference type="ARBA" id="ARBA00023125"/>
    </source>
</evidence>
<dbReference type="PANTHER" id="PTHR10252:SF8">
    <property type="entry name" value="NUCLEAR TRANSCRIPTION FACTOR Y SUBUNIT GAMMA"/>
    <property type="match status" value="1"/>
</dbReference>
<evidence type="ECO:0000259" key="8">
    <source>
        <dbReference type="Pfam" id="PF00808"/>
    </source>
</evidence>
<organism evidence="9 10">
    <name type="scientific">Pseudocohnilembus persalinus</name>
    <name type="common">Ciliate</name>
    <dbReference type="NCBI Taxonomy" id="266149"/>
    <lineage>
        <taxon>Eukaryota</taxon>
        <taxon>Sar</taxon>
        <taxon>Alveolata</taxon>
        <taxon>Ciliophora</taxon>
        <taxon>Intramacronucleata</taxon>
        <taxon>Oligohymenophorea</taxon>
        <taxon>Scuticociliatia</taxon>
        <taxon>Philasterida</taxon>
        <taxon>Pseudocohnilembidae</taxon>
        <taxon>Pseudocohnilembus</taxon>
    </lineage>
</organism>
<comment type="similarity">
    <text evidence="6">Belongs to the NFYC/HAP5 subunit family.</text>
</comment>
<evidence type="ECO:0000256" key="7">
    <source>
        <dbReference type="SAM" id="MobiDB-lite"/>
    </source>
</evidence>
<dbReference type="GO" id="GO:0000981">
    <property type="term" value="F:DNA-binding transcription factor activity, RNA polymerase II-specific"/>
    <property type="evidence" value="ECO:0007669"/>
    <property type="project" value="TreeGrafter"/>
</dbReference>
<keyword evidence="5" id="KW-0539">Nucleus</keyword>
<feature type="domain" description="Transcription factor CBF/NF-Y/archaeal histone" evidence="8">
    <location>
        <begin position="67"/>
        <end position="110"/>
    </location>
</feature>
<dbReference type="SUPFAM" id="SSF47113">
    <property type="entry name" value="Histone-fold"/>
    <property type="match status" value="1"/>
</dbReference>
<dbReference type="InterPro" id="IPR009072">
    <property type="entry name" value="Histone-fold"/>
</dbReference>